<name>A0A2P2IZV0_RHIMU</name>
<evidence type="ECO:0000313" key="2">
    <source>
        <dbReference type="EMBL" id="MBW86741.1"/>
    </source>
</evidence>
<reference evidence="2" key="1">
    <citation type="submission" date="2018-02" db="EMBL/GenBank/DDBJ databases">
        <title>Rhizophora mucronata_Transcriptome.</title>
        <authorList>
            <person name="Meera S.P."/>
            <person name="Sreeshan A."/>
            <person name="Augustine A."/>
        </authorList>
    </citation>
    <scope>NUCLEOTIDE SEQUENCE</scope>
    <source>
        <tissue evidence="2">Leaf</tissue>
    </source>
</reference>
<accession>A0A2P2IZV0</accession>
<dbReference type="EMBL" id="GGEC01006258">
    <property type="protein sequence ID" value="MBW86741.1"/>
    <property type="molecule type" value="Transcribed_RNA"/>
</dbReference>
<dbReference type="AlphaFoldDB" id="A0A2P2IZV0"/>
<organism evidence="2">
    <name type="scientific">Rhizophora mucronata</name>
    <name type="common">Asiatic mangrove</name>
    <dbReference type="NCBI Taxonomy" id="61149"/>
    <lineage>
        <taxon>Eukaryota</taxon>
        <taxon>Viridiplantae</taxon>
        <taxon>Streptophyta</taxon>
        <taxon>Embryophyta</taxon>
        <taxon>Tracheophyta</taxon>
        <taxon>Spermatophyta</taxon>
        <taxon>Magnoliopsida</taxon>
        <taxon>eudicotyledons</taxon>
        <taxon>Gunneridae</taxon>
        <taxon>Pentapetalae</taxon>
        <taxon>rosids</taxon>
        <taxon>fabids</taxon>
        <taxon>Malpighiales</taxon>
        <taxon>Rhizophoraceae</taxon>
        <taxon>Rhizophora</taxon>
    </lineage>
</organism>
<evidence type="ECO:0000256" key="1">
    <source>
        <dbReference type="SAM" id="MobiDB-lite"/>
    </source>
</evidence>
<proteinExistence type="predicted"/>
<sequence>MPFSSSRRTSLSLSTGEPEEAGAAGSTDIKGDLSVVDDPSMPTLALISSIRLRASSQVSLTSWAGSTIRLFFKRGTLPSKPIAPRASAASWRTIGCKERSLRTDSKAGMASMSCI</sequence>
<protein>
    <submittedName>
        <fullName evidence="2">Uncharacterized protein MANES_05G087500</fullName>
    </submittedName>
</protein>
<feature type="region of interest" description="Disordered" evidence="1">
    <location>
        <begin position="1"/>
        <end position="32"/>
    </location>
</feature>
<feature type="compositionally biased region" description="Low complexity" evidence="1">
    <location>
        <begin position="1"/>
        <end position="15"/>
    </location>
</feature>